<dbReference type="GO" id="GO:0061702">
    <property type="term" value="C:canonical inflammasome complex"/>
    <property type="evidence" value="ECO:0007669"/>
    <property type="project" value="TreeGrafter"/>
</dbReference>
<evidence type="ECO:0000313" key="12">
    <source>
        <dbReference type="Proteomes" id="UP000694547"/>
    </source>
</evidence>
<dbReference type="SMART" id="SM01289">
    <property type="entry name" value="PYRIN"/>
    <property type="match status" value="1"/>
</dbReference>
<dbReference type="PANTHER" id="PTHR45690">
    <property type="entry name" value="NACHT, LRR AND PYD DOMAINS-CONTAINING PROTEIN 12"/>
    <property type="match status" value="1"/>
</dbReference>
<dbReference type="InterPro" id="IPR027417">
    <property type="entry name" value="P-loop_NTPase"/>
</dbReference>
<dbReference type="AlphaFoldDB" id="A0A8C8UAF7"/>
<dbReference type="SMART" id="SM00368">
    <property type="entry name" value="LRR_RI"/>
    <property type="match status" value="9"/>
</dbReference>
<dbReference type="GO" id="GO:0045087">
    <property type="term" value="P:innate immune response"/>
    <property type="evidence" value="ECO:0007669"/>
    <property type="project" value="UniProtKB-KW"/>
</dbReference>
<feature type="domain" description="NACHT" evidence="10">
    <location>
        <begin position="142"/>
        <end position="269"/>
    </location>
</feature>
<dbReference type="InterPro" id="IPR032675">
    <property type="entry name" value="LRR_dom_sf"/>
</dbReference>
<dbReference type="InterPro" id="IPR041267">
    <property type="entry name" value="NLRP_HD2"/>
</dbReference>
<evidence type="ECO:0000256" key="7">
    <source>
        <dbReference type="ARBA" id="ARBA00022840"/>
    </source>
</evidence>
<keyword evidence="6" id="KW-0547">Nucleotide-binding</keyword>
<evidence type="ECO:0000256" key="3">
    <source>
        <dbReference type="ARBA" id="ARBA00022588"/>
    </source>
</evidence>
<reference evidence="11" key="3">
    <citation type="submission" date="2025-09" db="UniProtKB">
        <authorList>
            <consortium name="Ensembl"/>
        </authorList>
    </citation>
    <scope>IDENTIFICATION</scope>
</reference>
<accession>A0A8C8UAF7</accession>
<reference evidence="11" key="2">
    <citation type="submission" date="2025-08" db="UniProtKB">
        <authorList>
            <consortium name="Ensembl"/>
        </authorList>
    </citation>
    <scope>IDENTIFICATION</scope>
</reference>
<evidence type="ECO:0000256" key="5">
    <source>
        <dbReference type="ARBA" id="ARBA00022737"/>
    </source>
</evidence>
<dbReference type="GO" id="GO:0006954">
    <property type="term" value="P:inflammatory response"/>
    <property type="evidence" value="ECO:0007669"/>
    <property type="project" value="UniProtKB-KW"/>
</dbReference>
<keyword evidence="7" id="KW-0067">ATP-binding</keyword>
<protein>
    <recommendedName>
        <fullName evidence="10">NACHT domain-containing protein</fullName>
    </recommendedName>
</protein>
<name>A0A8C8UAF7_PERMB</name>
<keyword evidence="12" id="KW-1185">Reference proteome</keyword>
<dbReference type="InterPro" id="IPR007111">
    <property type="entry name" value="NACHT_NTPase"/>
</dbReference>
<dbReference type="Ensembl" id="ENSPEMT00000031224.2">
    <property type="protein sequence ID" value="ENSPEMP00000026822.2"/>
    <property type="gene ID" value="ENSPEMG00000022809.2"/>
</dbReference>
<comment type="subcellular location">
    <subcellularLocation>
        <location evidence="1">Cytoplasm</location>
    </subcellularLocation>
</comment>
<evidence type="ECO:0000256" key="8">
    <source>
        <dbReference type="ARBA" id="ARBA00022859"/>
    </source>
</evidence>
<evidence type="ECO:0000256" key="4">
    <source>
        <dbReference type="ARBA" id="ARBA00022614"/>
    </source>
</evidence>
<dbReference type="SUPFAM" id="SSF52047">
    <property type="entry name" value="RNI-like"/>
    <property type="match status" value="1"/>
</dbReference>
<sequence>MDESAVKMIQCLQKLSAAEFLMFKELFRREMEEYEHMQVSWDIIKMASERDLILLLNRNYLRHLWGVLSALFVQVNRTDLWTMAQTLKIDDQNSYKEIMKIIFQHIWSKETFVQMDEENYQITVEEEYNALQEVFDCPLEPVTTVVLGSKGKGKTTFLRKAMLDWASGNLWQNRFQYVFFISLISLNNVTELSLAELMLAKLSQSSETLEKVISDPKRVLFILEGLEYLKFDLELRTNLCNDWGKTLPTQVVFSSLLQKVMLPGSSLLIELGNPSVPKIYPLLQYPKKITIQGFTDEITRFYCMCFFSDYQKGLQVFDYLKKSEQLLTLCRNPYMCWVSCSTLMWQWDREEEMNLVGVTDSIIYTSFMVSAFRSVYDNCPPNQNRARLKTLCTLAAEAMWKQVFVFTSEDLRRNGISESEKAVWLGMNFLCTQGEDFMFYHPTLQSYFTALFYFLRQDEDTPHPVIGSLPQLLREVYDHGQTIWLLTGIFVFGIATEKVTNILKPHFDFIPSKDIKQEILKCFRSLSQAECSEKLMNTQRLFESLLDNQEESFETEVMDLFEEMTVDISNVDALLVATHGLLKSQKLKKLHLHIQHKVFSEIYNPEDGDLEEFEYNKKKAIKYWSMLCKIFQDLQVLDLDCCNFNETAIRRLCDSMYPSSKDPLTAFKLQNGALFHTILLLPHLKSVNLYGTNLSNDAVENMCSVLKCPACRVEELLLGKCDISSEACGMIATCLIYRKVKHLSLVENPLKNKGVRLLCEILKHPSCVMETLMLSCCCLNFNACCHLYEALLCNKYLSLLDLSSNVLEDFGVNILCEALKDPKCTLQELWLSGCFLTSNCCGGISAVLTSKKNLKTLKLGKNNIEDAGIKQLCEALRNPNCKLQCLGLDMNDFKTDCCADLASALTTCRTLTSLNLDWITFDHDGLQLLCEALSHKSCNLKVLGLDKSALTEESQMLLQAVEMKEKLDILHCPWVKEERERRGVRLVWNSTN</sequence>
<dbReference type="PANTHER" id="PTHR45690:SF13">
    <property type="entry name" value="NACHT, LRR AND PYD DOMAINS-CONTAINING PROTEIN 9"/>
    <property type="match status" value="1"/>
</dbReference>
<evidence type="ECO:0000256" key="9">
    <source>
        <dbReference type="ARBA" id="ARBA00023198"/>
    </source>
</evidence>
<dbReference type="InterPro" id="IPR041075">
    <property type="entry name" value="NOD1/2_WH"/>
</dbReference>
<evidence type="ECO:0000256" key="2">
    <source>
        <dbReference type="ARBA" id="ARBA00022490"/>
    </source>
</evidence>
<keyword evidence="2" id="KW-0963">Cytoplasm</keyword>
<dbReference type="Pfam" id="PF02758">
    <property type="entry name" value="PYRIN"/>
    <property type="match status" value="1"/>
</dbReference>
<dbReference type="GO" id="GO:0005524">
    <property type="term" value="F:ATP binding"/>
    <property type="evidence" value="ECO:0007669"/>
    <property type="project" value="UniProtKB-KW"/>
</dbReference>
<organism evidence="11 12">
    <name type="scientific">Peromyscus maniculatus bairdii</name>
    <name type="common">Prairie deer mouse</name>
    <dbReference type="NCBI Taxonomy" id="230844"/>
    <lineage>
        <taxon>Eukaryota</taxon>
        <taxon>Metazoa</taxon>
        <taxon>Chordata</taxon>
        <taxon>Craniata</taxon>
        <taxon>Vertebrata</taxon>
        <taxon>Euteleostomi</taxon>
        <taxon>Mammalia</taxon>
        <taxon>Eutheria</taxon>
        <taxon>Euarchontoglires</taxon>
        <taxon>Glires</taxon>
        <taxon>Rodentia</taxon>
        <taxon>Myomorpha</taxon>
        <taxon>Muroidea</taxon>
        <taxon>Cricetidae</taxon>
        <taxon>Neotominae</taxon>
        <taxon>Peromyscus</taxon>
    </lineage>
</organism>
<evidence type="ECO:0000256" key="6">
    <source>
        <dbReference type="ARBA" id="ARBA00022741"/>
    </source>
</evidence>
<dbReference type="Gene3D" id="3.80.10.10">
    <property type="entry name" value="Ribonuclease Inhibitor"/>
    <property type="match status" value="1"/>
</dbReference>
<reference evidence="11 12" key="1">
    <citation type="submission" date="2018-10" db="EMBL/GenBank/DDBJ databases">
        <title>Improved assembly of the deer mouse Peromyscus maniculatus genome.</title>
        <authorList>
            <person name="Lassance J.-M."/>
            <person name="Hoekstra H.E."/>
        </authorList>
    </citation>
    <scope>NUCLEOTIDE SEQUENCE [LARGE SCALE GENOMIC DNA]</scope>
</reference>
<dbReference type="SUPFAM" id="SSF47986">
    <property type="entry name" value="DEATH domain"/>
    <property type="match status" value="1"/>
</dbReference>
<dbReference type="GO" id="GO:0050727">
    <property type="term" value="P:regulation of inflammatory response"/>
    <property type="evidence" value="ECO:0007669"/>
    <property type="project" value="TreeGrafter"/>
</dbReference>
<proteinExistence type="predicted"/>
<dbReference type="InterPro" id="IPR011029">
    <property type="entry name" value="DEATH-like_dom_sf"/>
</dbReference>
<dbReference type="Pfam" id="PF17776">
    <property type="entry name" value="NLRC4_HD2"/>
    <property type="match status" value="1"/>
</dbReference>
<keyword evidence="9" id="KW-0395">Inflammatory response</keyword>
<dbReference type="InterPro" id="IPR004020">
    <property type="entry name" value="DAPIN"/>
</dbReference>
<keyword evidence="4" id="KW-0433">Leucine-rich repeat</keyword>
<dbReference type="InterPro" id="IPR050637">
    <property type="entry name" value="NLRP_innate_immun_reg"/>
</dbReference>
<dbReference type="Pfam" id="PF17779">
    <property type="entry name" value="WHD_NOD2"/>
    <property type="match status" value="1"/>
</dbReference>
<dbReference type="Gene3D" id="3.40.50.300">
    <property type="entry name" value="P-loop containing nucleotide triphosphate hydrolases"/>
    <property type="match status" value="1"/>
</dbReference>
<evidence type="ECO:0000313" key="11">
    <source>
        <dbReference type="Ensembl" id="ENSPEMP00000026822.2"/>
    </source>
</evidence>
<dbReference type="GeneTree" id="ENSGT00940000163218"/>
<evidence type="ECO:0000259" key="10">
    <source>
        <dbReference type="PROSITE" id="PS50837"/>
    </source>
</evidence>
<keyword evidence="3" id="KW-0399">Innate immunity</keyword>
<dbReference type="Pfam" id="PF05729">
    <property type="entry name" value="NACHT"/>
    <property type="match status" value="1"/>
</dbReference>
<keyword evidence="5" id="KW-0677">Repeat</keyword>
<dbReference type="Proteomes" id="UP000694547">
    <property type="component" value="Chromosome 1"/>
</dbReference>
<dbReference type="PROSITE" id="PS50837">
    <property type="entry name" value="NACHT"/>
    <property type="match status" value="1"/>
</dbReference>
<keyword evidence="8" id="KW-0391">Immunity</keyword>
<evidence type="ECO:0000256" key="1">
    <source>
        <dbReference type="ARBA" id="ARBA00004496"/>
    </source>
</evidence>